<comment type="caution">
    <text evidence="1">The sequence shown here is derived from an EMBL/GenBank/DDBJ whole genome shotgun (WGS) entry which is preliminary data.</text>
</comment>
<proteinExistence type="predicted"/>
<keyword evidence="2" id="KW-1185">Reference proteome</keyword>
<dbReference type="Pfam" id="PF20086">
    <property type="entry name" value="DUF6478"/>
    <property type="match status" value="1"/>
</dbReference>
<dbReference type="Proteomes" id="UP000436522">
    <property type="component" value="Unassembled WGS sequence"/>
</dbReference>
<dbReference type="EMBL" id="BLIV01000002">
    <property type="protein sequence ID" value="GFE49247.1"/>
    <property type="molecule type" value="Genomic_DNA"/>
</dbReference>
<name>A0A640VNC6_9RHOB</name>
<evidence type="ECO:0000313" key="1">
    <source>
        <dbReference type="EMBL" id="GFE49247.1"/>
    </source>
</evidence>
<accession>A0A640VNC6</accession>
<reference evidence="1 2" key="1">
    <citation type="submission" date="2019-12" db="EMBL/GenBank/DDBJ databases">
        <title>Roseobacter cerasinus sp. nov., isolated from seawater around aquaculture.</title>
        <authorList>
            <person name="Muramatsu S."/>
            <person name="Takabe Y."/>
            <person name="Mori K."/>
            <person name="Takaichi S."/>
            <person name="Hanada S."/>
        </authorList>
    </citation>
    <scope>NUCLEOTIDE SEQUENCE [LARGE SCALE GENOMIC DNA]</scope>
    <source>
        <strain evidence="1 2">AI77</strain>
    </source>
</reference>
<organism evidence="1 2">
    <name type="scientific">Roseobacter cerasinus</name>
    <dbReference type="NCBI Taxonomy" id="2602289"/>
    <lineage>
        <taxon>Bacteria</taxon>
        <taxon>Pseudomonadati</taxon>
        <taxon>Pseudomonadota</taxon>
        <taxon>Alphaproteobacteria</taxon>
        <taxon>Rhodobacterales</taxon>
        <taxon>Roseobacteraceae</taxon>
        <taxon>Roseobacter</taxon>
    </lineage>
</organism>
<sequence length="222" mass="24795">MGKPWYQPIVEALSARASWRTRRDRLRVQDGAIDTDPMLTPPNTDWAWRPSVWQSPISVPVHDGVGRKTRLDPAVSAFHDAAGGRVSLRQQPTPDGPAAYGLVIDVTGFDGSFVSVVLDLPESATQELNSTHLVCLTANIGHQTPARMFVRLNIRHGPNTAQMVQEVTLEKTSLAVEFDLTHAEINERRIENAWIDLISDVPDTTQIRLGDVYVMRRRRAEL</sequence>
<evidence type="ECO:0000313" key="2">
    <source>
        <dbReference type="Proteomes" id="UP000436522"/>
    </source>
</evidence>
<gene>
    <name evidence="1" type="ORF">So717_10000</name>
</gene>
<dbReference type="InterPro" id="IPR045514">
    <property type="entry name" value="DUF6478"/>
</dbReference>
<protein>
    <submittedName>
        <fullName evidence="1">Uncharacterized protein</fullName>
    </submittedName>
</protein>
<dbReference type="AlphaFoldDB" id="A0A640VNC6"/>